<dbReference type="SUPFAM" id="SSF53383">
    <property type="entry name" value="PLP-dependent transferases"/>
    <property type="match status" value="1"/>
</dbReference>
<dbReference type="PaxDb" id="246200-SPO2423"/>
<dbReference type="InterPro" id="IPR015424">
    <property type="entry name" value="PyrdxlP-dep_Trfase"/>
</dbReference>
<proteinExistence type="predicted"/>
<protein>
    <submittedName>
        <fullName evidence="1">Uncharacterized protein</fullName>
    </submittedName>
</protein>
<accession>Q5LQR5</accession>
<dbReference type="HOGENOM" id="CLU_2481399_0_0_5"/>
<organism evidence="1 2">
    <name type="scientific">Ruegeria pomeroyi (strain ATCC 700808 / DSM 15171 / DSS-3)</name>
    <name type="common">Silicibacter pomeroyi</name>
    <dbReference type="NCBI Taxonomy" id="246200"/>
    <lineage>
        <taxon>Bacteria</taxon>
        <taxon>Pseudomonadati</taxon>
        <taxon>Pseudomonadota</taxon>
        <taxon>Alphaproteobacteria</taxon>
        <taxon>Rhodobacterales</taxon>
        <taxon>Roseobacteraceae</taxon>
        <taxon>Ruegeria</taxon>
    </lineage>
</organism>
<evidence type="ECO:0000313" key="2">
    <source>
        <dbReference type="Proteomes" id="UP000001023"/>
    </source>
</evidence>
<gene>
    <name evidence="1" type="ordered locus">SPO2423</name>
</gene>
<evidence type="ECO:0000313" key="1">
    <source>
        <dbReference type="EMBL" id="AAV95676.1"/>
    </source>
</evidence>
<reference evidence="1 2" key="2">
    <citation type="journal article" date="2014" name="Stand. Genomic Sci.">
        <title>An updated genome annotation for the model marine bacterium Ruegeria pomeroyi DSS-3.</title>
        <authorList>
            <person name="Rivers A.R."/>
            <person name="Smith C.B."/>
            <person name="Moran M.A."/>
        </authorList>
    </citation>
    <scope>GENOME REANNOTATION</scope>
    <source>
        <strain evidence="2">ATCC 700808 / DSM 15171 / DSS-3</strain>
    </source>
</reference>
<dbReference type="Proteomes" id="UP000001023">
    <property type="component" value="Chromosome"/>
</dbReference>
<dbReference type="InterPro" id="IPR015422">
    <property type="entry name" value="PyrdxlP-dep_Trfase_small"/>
</dbReference>
<keyword evidence="2" id="KW-1185">Reference proteome</keyword>
<reference evidence="1 2" key="1">
    <citation type="journal article" date="2004" name="Nature">
        <title>Genome sequence of Silicibacter pomeroyi reveals adaptations to the marine environment.</title>
        <authorList>
            <person name="Moran M.A."/>
            <person name="Buchan A."/>
            <person name="Gonzalez J.M."/>
            <person name="Heidelberg J.F."/>
            <person name="Whitman W.B."/>
            <person name="Kiene R.P."/>
            <person name="Henriksen J.R."/>
            <person name="King G.M."/>
            <person name="Belas R."/>
            <person name="Fuqua C."/>
            <person name="Brinkac L."/>
            <person name="Lewis M."/>
            <person name="Johri S."/>
            <person name="Weaver B."/>
            <person name="Pai G."/>
            <person name="Eisen J.A."/>
            <person name="Rahe E."/>
            <person name="Sheldon W.M."/>
            <person name="Ye W."/>
            <person name="Miller T.R."/>
            <person name="Carlton J."/>
            <person name="Rasko D.A."/>
            <person name="Paulsen I.T."/>
            <person name="Ren Q."/>
            <person name="Daugherty S.C."/>
            <person name="Deboy R.T."/>
            <person name="Dodson R.J."/>
            <person name="Durkin A.S."/>
            <person name="Madupu R."/>
            <person name="Nelson W.C."/>
            <person name="Sullivan S.A."/>
            <person name="Rosovitz M.J."/>
            <person name="Haft D.H."/>
            <person name="Selengut J."/>
            <person name="Ward N."/>
        </authorList>
    </citation>
    <scope>NUCLEOTIDE SEQUENCE [LARGE SCALE GENOMIC DNA]</scope>
    <source>
        <strain evidence="2">ATCC 700808 / DSM 15171 / DSS-3</strain>
    </source>
</reference>
<dbReference type="KEGG" id="sil:SPO2423"/>
<sequence length="87" mass="9448">MEKTTVLQGFRSMTSMIFADSQPPLRAEPAFGILAGAQALNRFPDQARVASLTGTSVGFRGEGHVRFSHATSTENSVDPIQRIRTIL</sequence>
<name>Q5LQR5_RUEPO</name>
<dbReference type="AlphaFoldDB" id="Q5LQR5"/>
<dbReference type="EMBL" id="CP000031">
    <property type="protein sequence ID" value="AAV95676.1"/>
    <property type="molecule type" value="Genomic_DNA"/>
</dbReference>
<dbReference type="Gene3D" id="3.90.1150.10">
    <property type="entry name" value="Aspartate Aminotransferase, domain 1"/>
    <property type="match status" value="1"/>
</dbReference>
<dbReference type="STRING" id="246200.SPO2423"/>